<dbReference type="InterPro" id="IPR037066">
    <property type="entry name" value="Plug_dom_sf"/>
</dbReference>
<dbReference type="Pfam" id="PF13715">
    <property type="entry name" value="CarbopepD_reg_2"/>
    <property type="match status" value="1"/>
</dbReference>
<dbReference type="PANTHER" id="PTHR30069">
    <property type="entry name" value="TONB-DEPENDENT OUTER MEMBRANE RECEPTOR"/>
    <property type="match status" value="1"/>
</dbReference>
<dbReference type="InterPro" id="IPR012910">
    <property type="entry name" value="Plug_dom"/>
</dbReference>
<comment type="subcellular location">
    <subcellularLocation>
        <location evidence="1 8">Cell outer membrane</location>
        <topology evidence="1 8">Multi-pass membrane protein</topology>
    </subcellularLocation>
</comment>
<feature type="domain" description="TonB-dependent receptor-like beta-barrel" evidence="11">
    <location>
        <begin position="370"/>
        <end position="824"/>
    </location>
</feature>
<dbReference type="InterPro" id="IPR039426">
    <property type="entry name" value="TonB-dep_rcpt-like"/>
</dbReference>
<keyword evidence="14" id="KW-1185">Reference proteome</keyword>
<gene>
    <name evidence="13" type="ORF">HMPREF9141_0326</name>
</gene>
<evidence type="ECO:0000259" key="12">
    <source>
        <dbReference type="Pfam" id="PF07715"/>
    </source>
</evidence>
<name>F0F410_9BACT</name>
<dbReference type="HOGENOM" id="CLU_012669_1_0_10"/>
<feature type="domain" description="TonB-dependent receptor plug" evidence="12">
    <location>
        <begin position="159"/>
        <end position="264"/>
    </location>
</feature>
<evidence type="ECO:0000256" key="8">
    <source>
        <dbReference type="PROSITE-ProRule" id="PRU01360"/>
    </source>
</evidence>
<dbReference type="Gene3D" id="2.40.170.20">
    <property type="entry name" value="TonB-dependent receptor, beta-barrel domain"/>
    <property type="match status" value="1"/>
</dbReference>
<evidence type="ECO:0000256" key="5">
    <source>
        <dbReference type="ARBA" id="ARBA00023077"/>
    </source>
</evidence>
<dbReference type="GO" id="GO:0009279">
    <property type="term" value="C:cell outer membrane"/>
    <property type="evidence" value="ECO:0007669"/>
    <property type="project" value="UniProtKB-SubCell"/>
</dbReference>
<dbReference type="Gene3D" id="2.170.130.10">
    <property type="entry name" value="TonB-dependent receptor, plug domain"/>
    <property type="match status" value="1"/>
</dbReference>
<proteinExistence type="inferred from homology"/>
<dbReference type="SUPFAM" id="SSF49464">
    <property type="entry name" value="Carboxypeptidase regulatory domain-like"/>
    <property type="match status" value="1"/>
</dbReference>
<keyword evidence="10" id="KW-1133">Transmembrane helix</keyword>
<keyword evidence="13" id="KW-0675">Receptor</keyword>
<accession>F0F410</accession>
<dbReference type="PANTHER" id="PTHR30069:SF57">
    <property type="entry name" value="TONB-DEPENDENT RECEPTOR"/>
    <property type="match status" value="1"/>
</dbReference>
<evidence type="ECO:0000256" key="10">
    <source>
        <dbReference type="SAM" id="Phobius"/>
    </source>
</evidence>
<dbReference type="Proteomes" id="UP000005697">
    <property type="component" value="Unassembled WGS sequence"/>
</dbReference>
<keyword evidence="2 8" id="KW-0813">Transport</keyword>
<dbReference type="GO" id="GO:0044718">
    <property type="term" value="P:siderophore transmembrane transport"/>
    <property type="evidence" value="ECO:0007669"/>
    <property type="project" value="TreeGrafter"/>
</dbReference>
<dbReference type="AlphaFoldDB" id="F0F410"/>
<evidence type="ECO:0000256" key="1">
    <source>
        <dbReference type="ARBA" id="ARBA00004571"/>
    </source>
</evidence>
<evidence type="ECO:0000256" key="4">
    <source>
        <dbReference type="ARBA" id="ARBA00022692"/>
    </source>
</evidence>
<keyword evidence="6 8" id="KW-0472">Membrane</keyword>
<dbReference type="InterPro" id="IPR008969">
    <property type="entry name" value="CarboxyPept-like_regulatory"/>
</dbReference>
<reference evidence="13 14" key="1">
    <citation type="submission" date="2011-01" db="EMBL/GenBank/DDBJ databases">
        <authorList>
            <person name="Muzny D."/>
            <person name="Qin X."/>
            <person name="Deng J."/>
            <person name="Jiang H."/>
            <person name="Liu Y."/>
            <person name="Qu J."/>
            <person name="Song X.-Z."/>
            <person name="Zhang L."/>
            <person name="Thornton R."/>
            <person name="Coyle M."/>
            <person name="Francisco L."/>
            <person name="Jackson L."/>
            <person name="Javaid M."/>
            <person name="Korchina V."/>
            <person name="Kovar C."/>
            <person name="Mata R."/>
            <person name="Mathew T."/>
            <person name="Ngo R."/>
            <person name="Nguyen L."/>
            <person name="Nguyen N."/>
            <person name="Okwuonu G."/>
            <person name="Ongeri F."/>
            <person name="Pham C."/>
            <person name="Simmons D."/>
            <person name="Wilczek-Boney K."/>
            <person name="Hale W."/>
            <person name="Jakkamsetti A."/>
            <person name="Pham P."/>
            <person name="Ruth R."/>
            <person name="San Lucas F."/>
            <person name="Warren J."/>
            <person name="Zhang J."/>
            <person name="Zhao Z."/>
            <person name="Zhou C."/>
            <person name="Zhu D."/>
            <person name="Lee S."/>
            <person name="Bess C."/>
            <person name="Blankenburg K."/>
            <person name="Forbes L."/>
            <person name="Fu Q."/>
            <person name="Gubbala S."/>
            <person name="Hirani K."/>
            <person name="Jayaseelan J.C."/>
            <person name="Lara F."/>
            <person name="Munidasa M."/>
            <person name="Palculict T."/>
            <person name="Patil S."/>
            <person name="Pu L.-L."/>
            <person name="Saada N."/>
            <person name="Tang L."/>
            <person name="Weissenberger G."/>
            <person name="Zhu Y."/>
            <person name="Hemphill L."/>
            <person name="Shang Y."/>
            <person name="Youmans B."/>
            <person name="Ayvaz T."/>
            <person name="Ross M."/>
            <person name="Santibanez J."/>
            <person name="Aqrawi P."/>
            <person name="Gross S."/>
            <person name="Joshi V."/>
            <person name="Fowler G."/>
            <person name="Nazareth L."/>
            <person name="Reid J."/>
            <person name="Worley K."/>
            <person name="Petrosino J."/>
            <person name="Highlander S."/>
            <person name="Gibbs R."/>
        </authorList>
    </citation>
    <scope>NUCLEOTIDE SEQUENCE [LARGE SCALE GENOMIC DNA]</scope>
    <source>
        <strain evidence="13 14">DSM 16608</strain>
    </source>
</reference>
<comment type="similarity">
    <text evidence="8 9">Belongs to the TonB-dependent receptor family.</text>
</comment>
<comment type="caution">
    <text evidence="13">The sequence shown here is derived from an EMBL/GenBank/DDBJ whole genome shotgun (WGS) entry which is preliminary data.</text>
</comment>
<evidence type="ECO:0000259" key="11">
    <source>
        <dbReference type="Pfam" id="PF00593"/>
    </source>
</evidence>
<evidence type="ECO:0000256" key="2">
    <source>
        <dbReference type="ARBA" id="ARBA00022448"/>
    </source>
</evidence>
<keyword evidence="4 8" id="KW-0812">Transmembrane</keyword>
<dbReference type="InterPro" id="IPR036942">
    <property type="entry name" value="Beta-barrel_TonB_sf"/>
</dbReference>
<dbReference type="InterPro" id="IPR000531">
    <property type="entry name" value="Beta-barrel_TonB"/>
</dbReference>
<keyword evidence="3 8" id="KW-1134">Transmembrane beta strand</keyword>
<evidence type="ECO:0000256" key="7">
    <source>
        <dbReference type="ARBA" id="ARBA00023237"/>
    </source>
</evidence>
<evidence type="ECO:0000256" key="6">
    <source>
        <dbReference type="ARBA" id="ARBA00023136"/>
    </source>
</evidence>
<dbReference type="eggNOG" id="COG4771">
    <property type="taxonomic scope" value="Bacteria"/>
</dbReference>
<dbReference type="CDD" id="cd01347">
    <property type="entry name" value="ligand_gated_channel"/>
    <property type="match status" value="1"/>
</dbReference>
<keyword evidence="7 8" id="KW-0998">Cell outer membrane</keyword>
<dbReference type="PROSITE" id="PS52016">
    <property type="entry name" value="TONB_DEPENDENT_REC_3"/>
    <property type="match status" value="1"/>
</dbReference>
<evidence type="ECO:0000313" key="13">
    <source>
        <dbReference type="EMBL" id="EGC20968.1"/>
    </source>
</evidence>
<organism evidence="13 14">
    <name type="scientific">Prevotella multiformis DSM 16608</name>
    <dbReference type="NCBI Taxonomy" id="888743"/>
    <lineage>
        <taxon>Bacteria</taxon>
        <taxon>Pseudomonadati</taxon>
        <taxon>Bacteroidota</taxon>
        <taxon>Bacteroidia</taxon>
        <taxon>Bacteroidales</taxon>
        <taxon>Prevotellaceae</taxon>
        <taxon>Prevotella</taxon>
    </lineage>
</organism>
<keyword evidence="5 9" id="KW-0798">TonB box</keyword>
<dbReference type="STRING" id="888743.HMPREF9141_0326"/>
<dbReference type="GO" id="GO:0015344">
    <property type="term" value="F:siderophore uptake transmembrane transporter activity"/>
    <property type="evidence" value="ECO:0007669"/>
    <property type="project" value="TreeGrafter"/>
</dbReference>
<sequence>MMRGKPAGASLEYLIVGIAAFHERHYFCKNLQANAKMKRLLIFFVAIVCAVASMAQNTDAMLFGDVKAKEGGQHLAHAVIQVKGTNLKTQCDATGHYKMANLPVGKQTVVATLTGYQPQEIEVMMTAGKGTGAYFELEKDPLELSQVVVTGTRTSHFVKDVPIRTEVLTSQALTKKNAQNLYEALEGVPGIRVEQQCQFCNFSEVRMQGLGAEHTQILIDGEPVYSGLAGVYGLQQFGTNDIDRLEVVKGAGSALYGSSAVAGAINIISKEPTYEPTVSGDIQFGNYGFKSYKGSGSMRYNNIGLSVFAQRTQMDAVDETQNGLTRSEVKHKDGVSDRVNETMNNLGFSLYFYHPFAKNDKLVLRGKAIDEHRFGGVMTNDQYLNPYTDQTEDIRTNRLSADLAYTLPVGAHSELNLAAAYVYHKRQATNDTFLHDYMDSHKDPAHPDEDGATPPVELMRPYLAKENTVTPSLTFTSILGSHTLLAGVQGYFTRLRETGLYVISAEDEKTSPYYGVPYTSIGKKHANEVGFFVQDEWNITPELTVVPGIRVDSHSSGEEYSTSVKVSDSAFPSTKFSKTSVNPRIAVKYELTPSLILRANVGTGFRAPYGFSEDLHLCSGSPRVWKSSSLKGERAVSYNVSADYYARKYQFSVNLFRTNLKDKIQFSPADDEVKKFGYSYQWENVDDAYVQGVELGAKANLFRNFTAGLNWTFNQGKFKHERAEWSDPDDETVKQFPQRLQYAKDSRHISRFPSMTGDLDLDYTPGTWTFSVTGSLQGRMYIDYNSEDDGATSKIKKTSPFILFNCRASKRFGMCTVYAGAKNIFSYIQDEKHTDDAAFMYAPVYGATWYVGLSVKL</sequence>
<dbReference type="Pfam" id="PF07715">
    <property type="entry name" value="Plug"/>
    <property type="match status" value="1"/>
</dbReference>
<evidence type="ECO:0000256" key="3">
    <source>
        <dbReference type="ARBA" id="ARBA00022452"/>
    </source>
</evidence>
<evidence type="ECO:0000256" key="9">
    <source>
        <dbReference type="RuleBase" id="RU003357"/>
    </source>
</evidence>
<dbReference type="SUPFAM" id="SSF56935">
    <property type="entry name" value="Porins"/>
    <property type="match status" value="1"/>
</dbReference>
<protein>
    <submittedName>
        <fullName evidence="13">TonB-dependent receptor</fullName>
    </submittedName>
</protein>
<feature type="transmembrane region" description="Helical" evidence="10">
    <location>
        <begin position="39"/>
        <end position="55"/>
    </location>
</feature>
<dbReference type="EMBL" id="AEWX01000004">
    <property type="protein sequence ID" value="EGC20968.1"/>
    <property type="molecule type" value="Genomic_DNA"/>
</dbReference>
<evidence type="ECO:0000313" key="14">
    <source>
        <dbReference type="Proteomes" id="UP000005697"/>
    </source>
</evidence>
<dbReference type="Gene3D" id="2.60.40.1120">
    <property type="entry name" value="Carboxypeptidase-like, regulatory domain"/>
    <property type="match status" value="1"/>
</dbReference>
<dbReference type="Pfam" id="PF00593">
    <property type="entry name" value="TonB_dep_Rec_b-barrel"/>
    <property type="match status" value="1"/>
</dbReference>